<gene>
    <name evidence="2" type="ORF">PAPYR_7647</name>
</gene>
<evidence type="ECO:0000313" key="2">
    <source>
        <dbReference type="EMBL" id="KAJ4457006.1"/>
    </source>
</evidence>
<organism evidence="2 3">
    <name type="scientific">Paratrimastix pyriformis</name>
    <dbReference type="NCBI Taxonomy" id="342808"/>
    <lineage>
        <taxon>Eukaryota</taxon>
        <taxon>Metamonada</taxon>
        <taxon>Preaxostyla</taxon>
        <taxon>Paratrimastigidae</taxon>
        <taxon>Paratrimastix</taxon>
    </lineage>
</organism>
<name>A0ABQ8UGJ6_9EUKA</name>
<evidence type="ECO:0000313" key="3">
    <source>
        <dbReference type="Proteomes" id="UP001141327"/>
    </source>
</evidence>
<keyword evidence="3" id="KW-1185">Reference proteome</keyword>
<reference evidence="2" key="1">
    <citation type="journal article" date="2022" name="bioRxiv">
        <title>Genomics of Preaxostyla Flagellates Illuminates Evolutionary Transitions and the Path Towards Mitochondrial Loss.</title>
        <authorList>
            <person name="Novak L.V.F."/>
            <person name="Treitli S.C."/>
            <person name="Pyrih J."/>
            <person name="Halakuc P."/>
            <person name="Pipaliya S.V."/>
            <person name="Vacek V."/>
            <person name="Brzon O."/>
            <person name="Soukal P."/>
            <person name="Eme L."/>
            <person name="Dacks J.B."/>
            <person name="Karnkowska A."/>
            <person name="Elias M."/>
            <person name="Hampl V."/>
        </authorList>
    </citation>
    <scope>NUCLEOTIDE SEQUENCE</scope>
    <source>
        <strain evidence="2">RCP-MX</strain>
    </source>
</reference>
<dbReference type="Proteomes" id="UP001141327">
    <property type="component" value="Unassembled WGS sequence"/>
</dbReference>
<dbReference type="EMBL" id="JAPMOS010000056">
    <property type="protein sequence ID" value="KAJ4457006.1"/>
    <property type="molecule type" value="Genomic_DNA"/>
</dbReference>
<accession>A0ABQ8UGJ6</accession>
<sequence length="146" mass="16034">MHLSPDLRLSPILDPRCYFSAVSPPYITTPHHPTVPYTRSTPGYCITGVVTVQNFGLKSFKIPFRASFPPKPAGTRSDTRAHPGTGARLCIRQSSATRGQGRAQPSPARPHRGGASGLETRPFDDILRKNLAQVIRRSSARARKVY</sequence>
<proteinExistence type="predicted"/>
<evidence type="ECO:0000256" key="1">
    <source>
        <dbReference type="SAM" id="MobiDB-lite"/>
    </source>
</evidence>
<feature type="region of interest" description="Disordered" evidence="1">
    <location>
        <begin position="68"/>
        <end position="122"/>
    </location>
</feature>
<comment type="caution">
    <text evidence="2">The sequence shown here is derived from an EMBL/GenBank/DDBJ whole genome shotgun (WGS) entry which is preliminary data.</text>
</comment>
<protein>
    <submittedName>
        <fullName evidence="2">Uncharacterized protein</fullName>
    </submittedName>
</protein>